<name>A0A3M7RDC7_BRAPC</name>
<comment type="caution">
    <text evidence="1">The sequence shown here is derived from an EMBL/GenBank/DDBJ whole genome shotgun (WGS) entry which is preliminary data.</text>
</comment>
<accession>A0A3M7RDC7</accession>
<dbReference type="Proteomes" id="UP000276133">
    <property type="component" value="Unassembled WGS sequence"/>
</dbReference>
<dbReference type="EMBL" id="REGN01003662">
    <property type="protein sequence ID" value="RNA21449.1"/>
    <property type="molecule type" value="Genomic_DNA"/>
</dbReference>
<keyword evidence="2" id="KW-1185">Reference proteome</keyword>
<evidence type="ECO:0000313" key="2">
    <source>
        <dbReference type="Proteomes" id="UP000276133"/>
    </source>
</evidence>
<protein>
    <submittedName>
        <fullName evidence="1">Uncharacterized protein</fullName>
    </submittedName>
</protein>
<gene>
    <name evidence="1" type="ORF">BpHYR1_018305</name>
</gene>
<evidence type="ECO:0000313" key="1">
    <source>
        <dbReference type="EMBL" id="RNA21449.1"/>
    </source>
</evidence>
<organism evidence="1 2">
    <name type="scientific">Brachionus plicatilis</name>
    <name type="common">Marine rotifer</name>
    <name type="synonym">Brachionus muelleri</name>
    <dbReference type="NCBI Taxonomy" id="10195"/>
    <lineage>
        <taxon>Eukaryota</taxon>
        <taxon>Metazoa</taxon>
        <taxon>Spiralia</taxon>
        <taxon>Gnathifera</taxon>
        <taxon>Rotifera</taxon>
        <taxon>Eurotatoria</taxon>
        <taxon>Monogononta</taxon>
        <taxon>Pseudotrocha</taxon>
        <taxon>Ploima</taxon>
        <taxon>Brachionidae</taxon>
        <taxon>Brachionus</taxon>
    </lineage>
</organism>
<sequence>MDRFGANQLPTWSAPASLTKGINEIFKSLESDQIGNWEVLESLDSNDFLIIQLKIDFQYLTKEQYLFNVCDLIDFLIM</sequence>
<proteinExistence type="predicted"/>
<reference evidence="1 2" key="1">
    <citation type="journal article" date="2018" name="Sci. Rep.">
        <title>Genomic signatures of local adaptation to the degree of environmental predictability in rotifers.</title>
        <authorList>
            <person name="Franch-Gras L."/>
            <person name="Hahn C."/>
            <person name="Garcia-Roger E.M."/>
            <person name="Carmona M.J."/>
            <person name="Serra M."/>
            <person name="Gomez A."/>
        </authorList>
    </citation>
    <scope>NUCLEOTIDE SEQUENCE [LARGE SCALE GENOMIC DNA]</scope>
    <source>
        <strain evidence="1">HYR1</strain>
    </source>
</reference>
<dbReference type="AlphaFoldDB" id="A0A3M7RDC7"/>